<evidence type="ECO:0000313" key="9">
    <source>
        <dbReference type="Proteomes" id="UP000292447"/>
    </source>
</evidence>
<dbReference type="PANTHER" id="PTHR23502:SF5">
    <property type="entry name" value="QUINIDINE RESISTANCE PROTEIN 3"/>
    <property type="match status" value="1"/>
</dbReference>
<dbReference type="Pfam" id="PF07690">
    <property type="entry name" value="MFS_1"/>
    <property type="match status" value="1"/>
</dbReference>
<dbReference type="PANTHER" id="PTHR23502">
    <property type="entry name" value="MAJOR FACILITATOR SUPERFAMILY"/>
    <property type="match status" value="1"/>
</dbReference>
<evidence type="ECO:0000256" key="4">
    <source>
        <dbReference type="ARBA" id="ARBA00023136"/>
    </source>
</evidence>
<keyword evidence="3 6" id="KW-1133">Transmembrane helix</keyword>
<dbReference type="PROSITE" id="PS50850">
    <property type="entry name" value="MFS"/>
    <property type="match status" value="1"/>
</dbReference>
<evidence type="ECO:0000313" key="8">
    <source>
        <dbReference type="EMBL" id="QBM89631.1"/>
    </source>
</evidence>
<feature type="transmembrane region" description="Helical" evidence="6">
    <location>
        <begin position="395"/>
        <end position="418"/>
    </location>
</feature>
<dbReference type="GO" id="GO:0010509">
    <property type="term" value="P:intracellular polyamine homeostasis"/>
    <property type="evidence" value="ECO:0007669"/>
    <property type="project" value="TreeGrafter"/>
</dbReference>
<keyword evidence="2 6" id="KW-0812">Transmembrane</keyword>
<protein>
    <submittedName>
        <fullName evidence="8">Multidrug resistance protein</fullName>
    </submittedName>
</protein>
<dbReference type="GO" id="GO:0005886">
    <property type="term" value="C:plasma membrane"/>
    <property type="evidence" value="ECO:0007669"/>
    <property type="project" value="TreeGrafter"/>
</dbReference>
<feature type="region of interest" description="Disordered" evidence="5">
    <location>
        <begin position="18"/>
        <end position="76"/>
    </location>
</feature>
<evidence type="ECO:0000259" key="7">
    <source>
        <dbReference type="PROSITE" id="PS50850"/>
    </source>
</evidence>
<evidence type="ECO:0000256" key="1">
    <source>
        <dbReference type="ARBA" id="ARBA00004141"/>
    </source>
</evidence>
<evidence type="ECO:0000256" key="6">
    <source>
        <dbReference type="SAM" id="Phobius"/>
    </source>
</evidence>
<keyword evidence="4 6" id="KW-0472">Membrane</keyword>
<evidence type="ECO:0000256" key="3">
    <source>
        <dbReference type="ARBA" id="ARBA00022989"/>
    </source>
</evidence>
<gene>
    <name evidence="8" type="primary">MPUL0D07110</name>
    <name evidence="8" type="ORF">METSCH_D07110</name>
</gene>
<feature type="transmembrane region" description="Helical" evidence="6">
    <location>
        <begin position="515"/>
        <end position="536"/>
    </location>
</feature>
<dbReference type="InterPro" id="IPR036259">
    <property type="entry name" value="MFS_trans_sf"/>
</dbReference>
<dbReference type="SUPFAM" id="SSF103473">
    <property type="entry name" value="MFS general substrate transporter"/>
    <property type="match status" value="1"/>
</dbReference>
<dbReference type="AlphaFoldDB" id="A0A4P6XUB3"/>
<organism evidence="8 9">
    <name type="scientific">Metschnikowia aff. pulcherrima</name>
    <dbReference type="NCBI Taxonomy" id="2163413"/>
    <lineage>
        <taxon>Eukaryota</taxon>
        <taxon>Fungi</taxon>
        <taxon>Dikarya</taxon>
        <taxon>Ascomycota</taxon>
        <taxon>Saccharomycotina</taxon>
        <taxon>Pichiomycetes</taxon>
        <taxon>Metschnikowiaceae</taxon>
        <taxon>Metschnikowia</taxon>
    </lineage>
</organism>
<dbReference type="Proteomes" id="UP000292447">
    <property type="component" value="Chromosome IV"/>
</dbReference>
<feature type="compositionally biased region" description="Low complexity" evidence="5">
    <location>
        <begin position="30"/>
        <end position="42"/>
    </location>
</feature>
<feature type="compositionally biased region" description="Basic and acidic residues" evidence="5">
    <location>
        <begin position="47"/>
        <end position="65"/>
    </location>
</feature>
<feature type="transmembrane region" description="Helical" evidence="6">
    <location>
        <begin position="483"/>
        <end position="503"/>
    </location>
</feature>
<dbReference type="Gene3D" id="1.20.1250.20">
    <property type="entry name" value="MFS general substrate transporter like domains"/>
    <property type="match status" value="1"/>
</dbReference>
<name>A0A4P6XUB3_9ASCO</name>
<dbReference type="STRING" id="2163413.A0A4P6XUB3"/>
<feature type="transmembrane region" description="Helical" evidence="6">
    <location>
        <begin position="235"/>
        <end position="259"/>
    </location>
</feature>
<feature type="transmembrane region" description="Helical" evidence="6">
    <location>
        <begin position="109"/>
        <end position="133"/>
    </location>
</feature>
<proteinExistence type="predicted"/>
<evidence type="ECO:0000256" key="5">
    <source>
        <dbReference type="SAM" id="MobiDB-lite"/>
    </source>
</evidence>
<sequence length="616" mass="68468">MSDIESLASSLASLALNHENPHHDPQILHSNNYNNNNSQDSDSSPDDGEKSENTPENRARLDLTRSKASASSIRSLNRVPKDQRRGLLSSITIMPEYNDPRSYRRLQKLIIVCIVAFAGVAGPMGTSILLPAVKDVAAELNTTLAMVNVSVGMYMLSLGIFPMWWLNFSENYGRRSVYVISFLWFFAFSIACAVAPSIEALIVLRLLAGVGASSVQACGAGTVSDLYVQEERGLALGLFYLGPLLGPFLSPILGGAVAVGWGWRATMWVMVIVCGLNLVLIIFLLPETLPRDNVEAMKMMLRQTYDKEEEIPENNLERIATNLSQSTLLRRQILDEQTPVDFLMPTILRISTNQSAYSKRIRDRELAKLESQDFSEKRSWRSHLYDYTIRPTHSVVLLTYPPVLLIISYASIGFMGVYFFNITISNQYAQAPYNFSSIIVGLMYVPNSLTYLLVSIFGGRWNDWLLKRSARLNNGELRPESRLSWNIVLAAIVYIPACIIFGWCLDKKQHWATPLVGSALFGLGSMLVIGCTMTYLTDLLPGKGATGVALNNLVRQILAAIATFVTEPLIRALGPGVLFSIYAGVVTLFAMSMWILKTKGAHLREKYDIASYYAKL</sequence>
<dbReference type="CDD" id="cd17323">
    <property type="entry name" value="MFS_Tpo1_MDR_like"/>
    <property type="match status" value="1"/>
</dbReference>
<dbReference type="Gene3D" id="1.20.1720.10">
    <property type="entry name" value="Multidrug resistance protein D"/>
    <property type="match status" value="1"/>
</dbReference>
<feature type="transmembrane region" description="Helical" evidence="6">
    <location>
        <begin position="265"/>
        <end position="285"/>
    </location>
</feature>
<dbReference type="InterPro" id="IPR020846">
    <property type="entry name" value="MFS_dom"/>
</dbReference>
<accession>A0A4P6XUB3</accession>
<feature type="domain" description="Major facilitator superfamily (MFS) profile" evidence="7">
    <location>
        <begin position="111"/>
        <end position="601"/>
    </location>
</feature>
<evidence type="ECO:0000256" key="2">
    <source>
        <dbReference type="ARBA" id="ARBA00022692"/>
    </source>
</evidence>
<keyword evidence="9" id="KW-1185">Reference proteome</keyword>
<feature type="transmembrane region" description="Helical" evidence="6">
    <location>
        <begin position="177"/>
        <end position="196"/>
    </location>
</feature>
<dbReference type="GO" id="GO:0015203">
    <property type="term" value="F:polyamine transmembrane transporter activity"/>
    <property type="evidence" value="ECO:0007669"/>
    <property type="project" value="TreeGrafter"/>
</dbReference>
<feature type="transmembrane region" description="Helical" evidence="6">
    <location>
        <begin position="577"/>
        <end position="596"/>
    </location>
</feature>
<feature type="compositionally biased region" description="Polar residues" evidence="5">
    <location>
        <begin position="66"/>
        <end position="75"/>
    </location>
</feature>
<dbReference type="InterPro" id="IPR011701">
    <property type="entry name" value="MFS"/>
</dbReference>
<reference evidence="9" key="1">
    <citation type="submission" date="2019-03" db="EMBL/GenBank/DDBJ databases">
        <title>Snf2 controls pulcherriminic acid biosynthesis and connects pigmentation and antifungal activity of the yeast Metschnikowia pulcherrima.</title>
        <authorList>
            <person name="Gore-Lloyd D."/>
            <person name="Sumann I."/>
            <person name="Brachmann A.O."/>
            <person name="Schneeberger K."/>
            <person name="Ortiz-Merino R.A."/>
            <person name="Moreno-Beltran M."/>
            <person name="Schlaefli M."/>
            <person name="Kirner P."/>
            <person name="Santos Kron A."/>
            <person name="Wolfe K.H."/>
            <person name="Piel J."/>
            <person name="Ahrens C.H."/>
            <person name="Henk D."/>
            <person name="Freimoser F.M."/>
        </authorList>
    </citation>
    <scope>NUCLEOTIDE SEQUENCE [LARGE SCALE GENOMIC DNA]</scope>
    <source>
        <strain evidence="9">APC 1.2</strain>
    </source>
</reference>
<dbReference type="EMBL" id="CP034459">
    <property type="protein sequence ID" value="QBM89631.1"/>
    <property type="molecule type" value="Genomic_DNA"/>
</dbReference>
<feature type="transmembrane region" description="Helical" evidence="6">
    <location>
        <begin position="145"/>
        <end position="165"/>
    </location>
</feature>
<feature type="transmembrane region" description="Helical" evidence="6">
    <location>
        <begin position="438"/>
        <end position="462"/>
    </location>
</feature>
<comment type="subcellular location">
    <subcellularLocation>
        <location evidence="1">Membrane</location>
        <topology evidence="1">Multi-pass membrane protein</topology>
    </subcellularLocation>
</comment>